<evidence type="ECO:0000313" key="3">
    <source>
        <dbReference type="Proteomes" id="UP000270094"/>
    </source>
</evidence>
<protein>
    <submittedName>
        <fullName evidence="2">Uncharacterized protein</fullName>
    </submittedName>
</protein>
<sequence>MSTVHEQDELSRKIILPESYSYNGANGPLPSVPHRPLEDVTPQPPQEAKKNGMVSENDTRFGLLDNEDEERLLGDSQPVLSEDERQRMTAAGELYVNFFIVCTQLLPKFH</sequence>
<feature type="region of interest" description="Disordered" evidence="1">
    <location>
        <begin position="20"/>
        <end position="56"/>
    </location>
</feature>
<proteinExistence type="predicted"/>
<organism evidence="2 3">
    <name type="scientific">Strongylus vulgaris</name>
    <name type="common">Blood worm</name>
    <dbReference type="NCBI Taxonomy" id="40348"/>
    <lineage>
        <taxon>Eukaryota</taxon>
        <taxon>Metazoa</taxon>
        <taxon>Ecdysozoa</taxon>
        <taxon>Nematoda</taxon>
        <taxon>Chromadorea</taxon>
        <taxon>Rhabditida</taxon>
        <taxon>Rhabditina</taxon>
        <taxon>Rhabditomorpha</taxon>
        <taxon>Strongyloidea</taxon>
        <taxon>Strongylidae</taxon>
        <taxon>Strongylus</taxon>
    </lineage>
</organism>
<dbReference type="EMBL" id="UYYB01021342">
    <property type="protein sequence ID" value="VDM71632.1"/>
    <property type="molecule type" value="Genomic_DNA"/>
</dbReference>
<dbReference type="AlphaFoldDB" id="A0A3P7KWQ9"/>
<dbReference type="OrthoDB" id="5853621at2759"/>
<name>A0A3P7KWQ9_STRVU</name>
<keyword evidence="3" id="KW-1185">Reference proteome</keyword>
<evidence type="ECO:0000256" key="1">
    <source>
        <dbReference type="SAM" id="MobiDB-lite"/>
    </source>
</evidence>
<gene>
    <name evidence="2" type="ORF">SVUK_LOCUS6630</name>
</gene>
<dbReference type="Proteomes" id="UP000270094">
    <property type="component" value="Unassembled WGS sequence"/>
</dbReference>
<accession>A0A3P7KWQ9</accession>
<reference evidence="2 3" key="1">
    <citation type="submission" date="2018-11" db="EMBL/GenBank/DDBJ databases">
        <authorList>
            <consortium name="Pathogen Informatics"/>
        </authorList>
    </citation>
    <scope>NUCLEOTIDE SEQUENCE [LARGE SCALE GENOMIC DNA]</scope>
</reference>
<evidence type="ECO:0000313" key="2">
    <source>
        <dbReference type="EMBL" id="VDM71632.1"/>
    </source>
</evidence>